<dbReference type="PRINTS" id="PR00502">
    <property type="entry name" value="NUDIXFAMILY"/>
</dbReference>
<accession>A0A846U8V7</accession>
<dbReference type="Proteomes" id="UP000521379">
    <property type="component" value="Unassembled WGS sequence"/>
</dbReference>
<evidence type="ECO:0000313" key="7">
    <source>
        <dbReference type="Proteomes" id="UP000521379"/>
    </source>
</evidence>
<keyword evidence="7" id="KW-1185">Reference proteome</keyword>
<evidence type="ECO:0000256" key="4">
    <source>
        <dbReference type="RuleBase" id="RU003476"/>
    </source>
</evidence>
<evidence type="ECO:0000256" key="1">
    <source>
        <dbReference type="ARBA" id="ARBA00001946"/>
    </source>
</evidence>
<dbReference type="GO" id="GO:0016787">
    <property type="term" value="F:hydrolase activity"/>
    <property type="evidence" value="ECO:0007669"/>
    <property type="project" value="UniProtKB-KW"/>
</dbReference>
<comment type="caution">
    <text evidence="6">The sequence shown here is derived from an EMBL/GenBank/DDBJ whole genome shotgun (WGS) entry which is preliminary data.</text>
</comment>
<evidence type="ECO:0000313" key="6">
    <source>
        <dbReference type="EMBL" id="NKE09996.1"/>
    </source>
</evidence>
<comment type="similarity">
    <text evidence="2 4">Belongs to the Nudix hydrolase family.</text>
</comment>
<dbReference type="PROSITE" id="PS51462">
    <property type="entry name" value="NUDIX"/>
    <property type="match status" value="1"/>
</dbReference>
<evidence type="ECO:0000259" key="5">
    <source>
        <dbReference type="PROSITE" id="PS51462"/>
    </source>
</evidence>
<dbReference type="Pfam" id="PF00293">
    <property type="entry name" value="NUDIX"/>
    <property type="match status" value="1"/>
</dbReference>
<dbReference type="PANTHER" id="PTHR43046">
    <property type="entry name" value="GDP-MANNOSE MANNOSYL HYDROLASE"/>
    <property type="match status" value="1"/>
</dbReference>
<keyword evidence="3 4" id="KW-0378">Hydrolase</keyword>
<comment type="cofactor">
    <cofactor evidence="1">
        <name>Mg(2+)</name>
        <dbReference type="ChEBI" id="CHEBI:18420"/>
    </cofactor>
</comment>
<dbReference type="InterPro" id="IPR020476">
    <property type="entry name" value="Nudix_hydrolase"/>
</dbReference>
<dbReference type="Gene3D" id="3.90.79.10">
    <property type="entry name" value="Nucleoside Triphosphate Pyrophosphohydrolase"/>
    <property type="match status" value="1"/>
</dbReference>
<dbReference type="SUPFAM" id="SSF55811">
    <property type="entry name" value="Nudix"/>
    <property type="match status" value="1"/>
</dbReference>
<dbReference type="EMBL" id="JAAVUN010000015">
    <property type="protein sequence ID" value="NKE09996.1"/>
    <property type="molecule type" value="Genomic_DNA"/>
</dbReference>
<evidence type="ECO:0000256" key="3">
    <source>
        <dbReference type="ARBA" id="ARBA00022801"/>
    </source>
</evidence>
<feature type="domain" description="Nudix hydrolase" evidence="5">
    <location>
        <begin position="1"/>
        <end position="140"/>
    </location>
</feature>
<evidence type="ECO:0000256" key="2">
    <source>
        <dbReference type="ARBA" id="ARBA00005582"/>
    </source>
</evidence>
<gene>
    <name evidence="6" type="ORF">GTW58_08625</name>
</gene>
<proteinExistence type="inferred from homology"/>
<dbReference type="CDD" id="cd02883">
    <property type="entry name" value="NUDIX_Hydrolase"/>
    <property type="match status" value="1"/>
</dbReference>
<dbReference type="InterPro" id="IPR000086">
    <property type="entry name" value="NUDIX_hydrolase_dom"/>
</dbReference>
<name>A0A846U8V7_9MICC</name>
<dbReference type="PANTHER" id="PTHR43046:SF14">
    <property type="entry name" value="MUTT_NUDIX FAMILY PROTEIN"/>
    <property type="match status" value="1"/>
</dbReference>
<reference evidence="6 7" key="1">
    <citation type="submission" date="2020-02" db="EMBL/GenBank/DDBJ databases">
        <authorList>
            <person name="Sun Q."/>
        </authorList>
    </citation>
    <scope>NUCLEOTIDE SEQUENCE [LARGE SCALE GENOMIC DNA]</scope>
    <source>
        <strain evidence="6 7">YIM 13062</strain>
    </source>
</reference>
<dbReference type="InterPro" id="IPR020084">
    <property type="entry name" value="NUDIX_hydrolase_CS"/>
</dbReference>
<dbReference type="AlphaFoldDB" id="A0A846U8V7"/>
<dbReference type="InterPro" id="IPR015797">
    <property type="entry name" value="NUDIX_hydrolase-like_dom_sf"/>
</dbReference>
<organism evidence="6 7">
    <name type="scientific">Kocuria subflava</name>
    <dbReference type="NCBI Taxonomy" id="1736139"/>
    <lineage>
        <taxon>Bacteria</taxon>
        <taxon>Bacillati</taxon>
        <taxon>Actinomycetota</taxon>
        <taxon>Actinomycetes</taxon>
        <taxon>Micrococcales</taxon>
        <taxon>Micrococcaceae</taxon>
        <taxon>Kocuria</taxon>
    </lineage>
</organism>
<protein>
    <submittedName>
        <fullName evidence="6">NUDIX hydrolase</fullName>
    </submittedName>
</protein>
<sequence>MDTRAGAYAVMVEGDSILLSRWVPRIAALQPSWTLPGGGMELGEQPEQTAVREVFEETGHIVELQELLGVSSFYIAPELRQSAGQGHLHALRVIYRATVNGGTLTPEVGGSSDDARWIPLTDLKDLPVLDLVRVGLDLAGHNTEELGLAPEQLKAGTEQRTAATEQGATA</sequence>
<dbReference type="PROSITE" id="PS00893">
    <property type="entry name" value="NUDIX_BOX"/>
    <property type="match status" value="1"/>
</dbReference>